<organism evidence="5 6">
    <name type="scientific">Paenibacillus ginsengarvi</name>
    <dbReference type="NCBI Taxonomy" id="400777"/>
    <lineage>
        <taxon>Bacteria</taxon>
        <taxon>Bacillati</taxon>
        <taxon>Bacillota</taxon>
        <taxon>Bacilli</taxon>
        <taxon>Bacillales</taxon>
        <taxon>Paenibacillaceae</taxon>
        <taxon>Paenibacillus</taxon>
    </lineage>
</organism>
<evidence type="ECO:0000313" key="5">
    <source>
        <dbReference type="EMBL" id="RKN80522.1"/>
    </source>
</evidence>
<dbReference type="SUPFAM" id="SSF53850">
    <property type="entry name" value="Periplasmic binding protein-like II"/>
    <property type="match status" value="1"/>
</dbReference>
<sequence>MKQGETNMATKVNKVSKYVVPALIAGIMLTASGCSGGGGEQGKSGGGATAEGGSQPVKRSEPVELVIHTNNGGTPESFDANYGNRIRQKFPDYKITYIQSKAGSTLQDLLATGQRVDILFQTDSYYFELAQGSKLEFDMTDLAKKHGVDLNAFEPRIIEGLKASGGGKLYALPVSNMIQVMYYNKSIFDKFGVPYPKDGMNWDEVQELGKKLDREDGGVSYIGFTASPAHILGNNQYSIPYVDAKTDKPTFLDSTWNKLFETYLLTPGKTEGYQKFVTGKKKLPYRLEFTDTPMLGMFVFNSSFPFSIPNINDINWDLVALPTFKEKPKVGSQSMPVVFGMTSMAKDKDEAMEVIKYLGSEEFQMPEAKKGNMPVLTSAAVRKAFAQDTPFKDKNWGALYYNEIAPSVPKNPYLLSVEKVLTPYVQQVIEGKKDVNTALREAQEQAEKTIADAKLKNK</sequence>
<comment type="caution">
    <text evidence="5">The sequence shown here is derived from an EMBL/GenBank/DDBJ whole genome shotgun (WGS) entry which is preliminary data.</text>
</comment>
<evidence type="ECO:0000256" key="3">
    <source>
        <dbReference type="ARBA" id="ARBA00022729"/>
    </source>
</evidence>
<keyword evidence="2" id="KW-0813">Transport</keyword>
<feature type="compositionally biased region" description="Gly residues" evidence="4">
    <location>
        <begin position="36"/>
        <end position="50"/>
    </location>
</feature>
<dbReference type="PANTHER" id="PTHR43649">
    <property type="entry name" value="ARABINOSE-BINDING PROTEIN-RELATED"/>
    <property type="match status" value="1"/>
</dbReference>
<feature type="region of interest" description="Disordered" evidence="4">
    <location>
        <begin position="36"/>
        <end position="60"/>
    </location>
</feature>
<keyword evidence="3" id="KW-0732">Signal</keyword>
<dbReference type="Proteomes" id="UP000282311">
    <property type="component" value="Unassembled WGS sequence"/>
</dbReference>
<evidence type="ECO:0000313" key="6">
    <source>
        <dbReference type="Proteomes" id="UP000282311"/>
    </source>
</evidence>
<accession>A0A3B0C421</accession>
<reference evidence="5 6" key="1">
    <citation type="journal article" date="2007" name="Int. J. Syst. Evol. Microbiol.">
        <title>Paenibacillus ginsengarvi sp. nov., isolated from soil from ginseng cultivation.</title>
        <authorList>
            <person name="Yoon M.H."/>
            <person name="Ten L.N."/>
            <person name="Im W.T."/>
        </authorList>
    </citation>
    <scope>NUCLEOTIDE SEQUENCE [LARGE SCALE GENOMIC DNA]</scope>
    <source>
        <strain evidence="5 6">KCTC 13059</strain>
    </source>
</reference>
<dbReference type="InterPro" id="IPR050490">
    <property type="entry name" value="Bact_solute-bd_prot1"/>
</dbReference>
<dbReference type="InterPro" id="IPR006059">
    <property type="entry name" value="SBP"/>
</dbReference>
<dbReference type="PROSITE" id="PS01037">
    <property type="entry name" value="SBP_BACTERIAL_1"/>
    <property type="match status" value="1"/>
</dbReference>
<evidence type="ECO:0000256" key="1">
    <source>
        <dbReference type="ARBA" id="ARBA00008520"/>
    </source>
</evidence>
<gene>
    <name evidence="5" type="ORF">D7M11_20495</name>
</gene>
<dbReference type="Pfam" id="PF01547">
    <property type="entry name" value="SBP_bac_1"/>
    <property type="match status" value="1"/>
</dbReference>
<keyword evidence="6" id="KW-1185">Reference proteome</keyword>
<dbReference type="PROSITE" id="PS51257">
    <property type="entry name" value="PROKAR_LIPOPROTEIN"/>
    <property type="match status" value="1"/>
</dbReference>
<proteinExistence type="inferred from homology"/>
<protein>
    <submittedName>
        <fullName evidence="5">Extracellular solute-binding protein</fullName>
    </submittedName>
</protein>
<dbReference type="EMBL" id="RBAH01000015">
    <property type="protein sequence ID" value="RKN80522.1"/>
    <property type="molecule type" value="Genomic_DNA"/>
</dbReference>
<dbReference type="Gene3D" id="3.40.190.10">
    <property type="entry name" value="Periplasmic binding protein-like II"/>
    <property type="match status" value="1"/>
</dbReference>
<dbReference type="GO" id="GO:0055085">
    <property type="term" value="P:transmembrane transport"/>
    <property type="evidence" value="ECO:0007669"/>
    <property type="project" value="InterPro"/>
</dbReference>
<evidence type="ECO:0000256" key="2">
    <source>
        <dbReference type="ARBA" id="ARBA00022448"/>
    </source>
</evidence>
<dbReference type="InterPro" id="IPR006061">
    <property type="entry name" value="SBP_1_CS"/>
</dbReference>
<name>A0A3B0C421_9BACL</name>
<comment type="similarity">
    <text evidence="1">Belongs to the bacterial solute-binding protein 1 family.</text>
</comment>
<dbReference type="AlphaFoldDB" id="A0A3B0C421"/>
<dbReference type="PANTHER" id="PTHR43649:SF12">
    <property type="entry name" value="DIACETYLCHITOBIOSE BINDING PROTEIN DASA"/>
    <property type="match status" value="1"/>
</dbReference>
<evidence type="ECO:0000256" key="4">
    <source>
        <dbReference type="SAM" id="MobiDB-lite"/>
    </source>
</evidence>